<evidence type="ECO:0000259" key="2">
    <source>
        <dbReference type="Pfam" id="PF10180"/>
    </source>
</evidence>
<proteinExistence type="predicted"/>
<sequence>MAQAAGFVPAWKRLGLKLTHFPESESDQSGDPLSHVAGAQKSTAELTEKSGRRGSKDDIHHADIVTIEKGNGPRIAKRKPQDAPAEDHHHAFKKSRKSLSEDQEPSHAITAKEVTDQAPSTSDKPKGDSNYRQKKSRGARQDKPTPKQNKVNTQPTSSTREVQRPQPVHSPSPGNADFANDEATLLLSTETSFPTQSSTVTERPKKTSGDTSRDIANSTLETTPLRTDRRKSVTFTPDTKTADGNSASNLFRQWVLEQNPGFSATELSQFVEPPSVHPANDRPVSQSSTTKEEKEIKKSEKKNNKKQKEVRNVEAQLEEVAAEELAIPTPSSTSKTPKITSSEETPKSSTSIAPKGKKKDPSLYLSYLSQYHNDRDNWKFNKAKQNDVLDNALNIFRIPDEYLDALLEYTKGLKGASVVTRLTEKCQKTIAELDDEEKKQTATMDPREVAKQEALEERMIREKRRRELDGDLDNLKDHPYSDGFIRRLKRRRAEALLGALNLAIPIRPVQPAQPVQLVRKTPSKTIFADTEVDIVGPKKIVRKRKSRTEVESDSSDTSSSDDESTSDSSDSESESGSGSEDSDEGTKSTSGSTSGSDSSDSESGDQGRSSNSDGDNENDGNSSGDSDSD</sequence>
<feature type="compositionally biased region" description="Low complexity" evidence="1">
    <location>
        <begin position="323"/>
        <end position="352"/>
    </location>
</feature>
<reference evidence="3" key="1">
    <citation type="journal article" date="2020" name="Stud. Mycol.">
        <title>101 Dothideomycetes genomes: a test case for predicting lifestyles and emergence of pathogens.</title>
        <authorList>
            <person name="Haridas S."/>
            <person name="Albert R."/>
            <person name="Binder M."/>
            <person name="Bloem J."/>
            <person name="Labutti K."/>
            <person name="Salamov A."/>
            <person name="Andreopoulos B."/>
            <person name="Baker S."/>
            <person name="Barry K."/>
            <person name="Bills G."/>
            <person name="Bluhm B."/>
            <person name="Cannon C."/>
            <person name="Castanera R."/>
            <person name="Culley D."/>
            <person name="Daum C."/>
            <person name="Ezra D."/>
            <person name="Gonzalez J."/>
            <person name="Henrissat B."/>
            <person name="Kuo A."/>
            <person name="Liang C."/>
            <person name="Lipzen A."/>
            <person name="Lutzoni F."/>
            <person name="Magnuson J."/>
            <person name="Mondo S."/>
            <person name="Nolan M."/>
            <person name="Ohm R."/>
            <person name="Pangilinan J."/>
            <person name="Park H.-J."/>
            <person name="Ramirez L."/>
            <person name="Alfaro M."/>
            <person name="Sun H."/>
            <person name="Tritt A."/>
            <person name="Yoshinaga Y."/>
            <person name="Zwiers L.-H."/>
            <person name="Turgeon B."/>
            <person name="Goodwin S."/>
            <person name="Spatafora J."/>
            <person name="Crous P."/>
            <person name="Grigoriev I."/>
        </authorList>
    </citation>
    <scope>NUCLEOTIDE SEQUENCE</scope>
    <source>
        <strain evidence="3">CBS 279.74</strain>
    </source>
</reference>
<evidence type="ECO:0000313" key="3">
    <source>
        <dbReference type="EMBL" id="KAF2704643.1"/>
    </source>
</evidence>
<feature type="compositionally biased region" description="Low complexity" evidence="1">
    <location>
        <begin position="587"/>
        <end position="598"/>
    </location>
</feature>
<feature type="region of interest" description="Disordered" evidence="1">
    <location>
        <begin position="265"/>
        <end position="359"/>
    </location>
</feature>
<dbReference type="EMBL" id="MU005781">
    <property type="protein sequence ID" value="KAF2704643.1"/>
    <property type="molecule type" value="Genomic_DNA"/>
</dbReference>
<feature type="compositionally biased region" description="Polar residues" evidence="1">
    <location>
        <begin position="146"/>
        <end position="160"/>
    </location>
</feature>
<feature type="compositionally biased region" description="Polar residues" evidence="1">
    <location>
        <begin position="233"/>
        <end position="248"/>
    </location>
</feature>
<keyword evidence="4" id="KW-1185">Reference proteome</keyword>
<evidence type="ECO:0000256" key="1">
    <source>
        <dbReference type="SAM" id="MobiDB-lite"/>
    </source>
</evidence>
<name>A0A6G1JWD6_9PLEO</name>
<dbReference type="AlphaFoldDB" id="A0A6G1JWD6"/>
<gene>
    <name evidence="3" type="ORF">K504DRAFT_389736</name>
</gene>
<evidence type="ECO:0000313" key="4">
    <source>
        <dbReference type="Proteomes" id="UP000799428"/>
    </source>
</evidence>
<feature type="compositionally biased region" description="Acidic residues" evidence="1">
    <location>
        <begin position="551"/>
        <end position="573"/>
    </location>
</feature>
<feature type="compositionally biased region" description="Basic and acidic residues" evidence="1">
    <location>
        <begin position="290"/>
        <end position="312"/>
    </location>
</feature>
<feature type="compositionally biased region" description="Polar residues" evidence="1">
    <location>
        <begin position="186"/>
        <end position="201"/>
    </location>
</feature>
<feature type="compositionally biased region" description="Basic and acidic residues" evidence="1">
    <location>
        <begin position="79"/>
        <end position="89"/>
    </location>
</feature>
<feature type="compositionally biased region" description="Basic and acidic residues" evidence="1">
    <location>
        <begin position="202"/>
        <end position="213"/>
    </location>
</feature>
<organism evidence="3 4">
    <name type="scientific">Pleomassaria siparia CBS 279.74</name>
    <dbReference type="NCBI Taxonomy" id="1314801"/>
    <lineage>
        <taxon>Eukaryota</taxon>
        <taxon>Fungi</taxon>
        <taxon>Dikarya</taxon>
        <taxon>Ascomycota</taxon>
        <taxon>Pezizomycotina</taxon>
        <taxon>Dothideomycetes</taxon>
        <taxon>Pleosporomycetidae</taxon>
        <taxon>Pleosporales</taxon>
        <taxon>Pleomassariaceae</taxon>
        <taxon>Pleomassaria</taxon>
    </lineage>
</organism>
<dbReference type="Pfam" id="PF10180">
    <property type="entry name" value="WKF"/>
    <property type="match status" value="1"/>
</dbReference>
<accession>A0A6G1JWD6</accession>
<feature type="domain" description="WKF" evidence="2">
    <location>
        <begin position="366"/>
        <end position="428"/>
    </location>
</feature>
<dbReference type="Proteomes" id="UP000799428">
    <property type="component" value="Unassembled WGS sequence"/>
</dbReference>
<feature type="compositionally biased region" description="Basic and acidic residues" evidence="1">
    <location>
        <begin position="46"/>
        <end position="63"/>
    </location>
</feature>
<dbReference type="PANTHER" id="PTHR22306">
    <property type="entry name" value="CHROMOSOME 7 OPEN READING FRAME 50"/>
    <property type="match status" value="1"/>
</dbReference>
<protein>
    <recommendedName>
        <fullName evidence="2">WKF domain-containing protein</fullName>
    </recommendedName>
</protein>
<feature type="compositionally biased region" description="Low complexity" evidence="1">
    <location>
        <begin position="604"/>
        <end position="629"/>
    </location>
</feature>
<dbReference type="PANTHER" id="PTHR22306:SF2">
    <property type="entry name" value="CHROMOSOME 7 OPEN READING FRAME 50"/>
    <property type="match status" value="1"/>
</dbReference>
<feature type="compositionally biased region" description="Polar residues" evidence="1">
    <location>
        <begin position="214"/>
        <end position="225"/>
    </location>
</feature>
<dbReference type="OrthoDB" id="10261563at2759"/>
<feature type="region of interest" description="Disordered" evidence="1">
    <location>
        <begin position="22"/>
        <end position="248"/>
    </location>
</feature>
<dbReference type="InterPro" id="IPR019327">
    <property type="entry name" value="WKF"/>
</dbReference>
<feature type="region of interest" description="Disordered" evidence="1">
    <location>
        <begin position="542"/>
        <end position="629"/>
    </location>
</feature>